<dbReference type="EMBL" id="UINC01001123">
    <property type="protein sequence ID" value="SUZ71487.1"/>
    <property type="molecule type" value="Genomic_DNA"/>
</dbReference>
<gene>
    <name evidence="2" type="ORF">METZ01_LOCUS24341</name>
</gene>
<reference evidence="2" key="1">
    <citation type="submission" date="2018-05" db="EMBL/GenBank/DDBJ databases">
        <authorList>
            <person name="Lanie J.A."/>
            <person name="Ng W.-L."/>
            <person name="Kazmierczak K.M."/>
            <person name="Andrzejewski T.M."/>
            <person name="Davidsen T.M."/>
            <person name="Wayne K.J."/>
            <person name="Tettelin H."/>
            <person name="Glass J.I."/>
            <person name="Rusch D."/>
            <person name="Podicherti R."/>
            <person name="Tsui H.-C.T."/>
            <person name="Winkler M.E."/>
        </authorList>
    </citation>
    <scope>NUCLEOTIDE SEQUENCE</scope>
</reference>
<proteinExistence type="predicted"/>
<dbReference type="InterPro" id="IPR014710">
    <property type="entry name" value="RmlC-like_jellyroll"/>
</dbReference>
<sequence>VKVYNPSELSVESCDPVHFTGLAKLTRMTGVNADPTINIYRVRFEPRSRTAWHTHSGIQLLVIIEGTCRIQASGEKIFSVPTGGIIQIDRNEKHWHGADKNASMMHIAINIDATTEWLEKVSDAEYDN</sequence>
<accession>A0A381PZS6</accession>
<evidence type="ECO:0000313" key="2">
    <source>
        <dbReference type="EMBL" id="SUZ71487.1"/>
    </source>
</evidence>
<feature type="domain" description="Cupin type-2" evidence="1">
    <location>
        <begin position="41"/>
        <end position="105"/>
    </location>
</feature>
<feature type="non-terminal residue" evidence="2">
    <location>
        <position position="1"/>
    </location>
</feature>
<dbReference type="Pfam" id="PF07883">
    <property type="entry name" value="Cupin_2"/>
    <property type="match status" value="1"/>
</dbReference>
<organism evidence="2">
    <name type="scientific">marine metagenome</name>
    <dbReference type="NCBI Taxonomy" id="408172"/>
    <lineage>
        <taxon>unclassified sequences</taxon>
        <taxon>metagenomes</taxon>
        <taxon>ecological metagenomes</taxon>
    </lineage>
</organism>
<protein>
    <recommendedName>
        <fullName evidence="1">Cupin type-2 domain-containing protein</fullName>
    </recommendedName>
</protein>
<dbReference type="InterPro" id="IPR047263">
    <property type="entry name" value="HNL-like_cupin"/>
</dbReference>
<dbReference type="InterPro" id="IPR011051">
    <property type="entry name" value="RmlC_Cupin_sf"/>
</dbReference>
<evidence type="ECO:0000259" key="1">
    <source>
        <dbReference type="Pfam" id="PF07883"/>
    </source>
</evidence>
<dbReference type="SUPFAM" id="SSF51182">
    <property type="entry name" value="RmlC-like cupins"/>
    <property type="match status" value="1"/>
</dbReference>
<dbReference type="CDD" id="cd02233">
    <property type="entry name" value="cupin_HNL-like"/>
    <property type="match status" value="1"/>
</dbReference>
<dbReference type="PANTHER" id="PTHR43698">
    <property type="entry name" value="RIBD C-TERMINAL DOMAIN CONTAINING PROTEIN"/>
    <property type="match status" value="1"/>
</dbReference>
<dbReference type="InterPro" id="IPR013096">
    <property type="entry name" value="Cupin_2"/>
</dbReference>
<dbReference type="Gene3D" id="2.60.120.10">
    <property type="entry name" value="Jelly Rolls"/>
    <property type="match status" value="1"/>
</dbReference>
<dbReference type="AlphaFoldDB" id="A0A381PZS6"/>
<name>A0A381PZS6_9ZZZZ</name>
<dbReference type="PANTHER" id="PTHR43698:SF1">
    <property type="entry name" value="BLL4564 PROTEIN"/>
    <property type="match status" value="1"/>
</dbReference>